<dbReference type="PANTHER" id="PTHR43464:SF19">
    <property type="entry name" value="UBIQUINONE BIOSYNTHESIS O-METHYLTRANSFERASE, MITOCHONDRIAL"/>
    <property type="match status" value="1"/>
</dbReference>
<dbReference type="InterPro" id="IPR041698">
    <property type="entry name" value="Methyltransf_25"/>
</dbReference>
<dbReference type="GO" id="GO:0032259">
    <property type="term" value="P:methylation"/>
    <property type="evidence" value="ECO:0007669"/>
    <property type="project" value="UniProtKB-KW"/>
</dbReference>
<evidence type="ECO:0000256" key="2">
    <source>
        <dbReference type="ARBA" id="ARBA00022679"/>
    </source>
</evidence>
<keyword evidence="6" id="KW-1185">Reference proteome</keyword>
<sequence>MYGSDFARIYDDVYTLRGKDYGRETADVVDLIRELAPNAASLLDVGCGTGGHLVYLADHFDEVEGLELSPDMLAVAKERLPGTTLHHGDMRAFDTGRRYDAVISLFGTISHAYTERDLRAVFDCFAAHLNPGGVLVAEPWWFEEDFIDGYISADVIEPEGQTMARVSHSKREGDSSRMEVHYLTSDAKSGTRHFSETYRHRLYTRDQYEAALRHSGFSPRHRPGIAQGRGLFFAVRDGS</sequence>
<dbReference type="Gene3D" id="2.20.130.10">
    <property type="entry name" value="CAC2371-like domains"/>
    <property type="match status" value="1"/>
</dbReference>
<evidence type="ECO:0000259" key="4">
    <source>
        <dbReference type="Pfam" id="PF13649"/>
    </source>
</evidence>
<dbReference type="OrthoDB" id="189743at2"/>
<dbReference type="SUPFAM" id="SSF53335">
    <property type="entry name" value="S-adenosyl-L-methionine-dependent methyltransferases"/>
    <property type="match status" value="1"/>
</dbReference>
<dbReference type="Gene3D" id="3.40.50.150">
    <property type="entry name" value="Vaccinia Virus protein VP39"/>
    <property type="match status" value="1"/>
</dbReference>
<dbReference type="PANTHER" id="PTHR43464">
    <property type="entry name" value="METHYLTRANSFERASE"/>
    <property type="match status" value="1"/>
</dbReference>
<dbReference type="EMBL" id="CP021121">
    <property type="protein sequence ID" value="ARQ69509.1"/>
    <property type="molecule type" value="Genomic_DNA"/>
</dbReference>
<proteinExistence type="predicted"/>
<dbReference type="KEGG" id="smao:CAG99_12105"/>
<protein>
    <submittedName>
        <fullName evidence="5">SAM-dependent methyltransferase</fullName>
    </submittedName>
</protein>
<organism evidence="5 6">
    <name type="scientific">Streptomyces marincola</name>
    <dbReference type="NCBI Taxonomy" id="2878388"/>
    <lineage>
        <taxon>Bacteria</taxon>
        <taxon>Bacillati</taxon>
        <taxon>Actinomycetota</taxon>
        <taxon>Actinomycetes</taxon>
        <taxon>Kitasatosporales</taxon>
        <taxon>Streptomycetaceae</taxon>
        <taxon>Streptomyces</taxon>
    </lineage>
</organism>
<evidence type="ECO:0000256" key="3">
    <source>
        <dbReference type="ARBA" id="ARBA00022691"/>
    </source>
</evidence>
<keyword evidence="1 5" id="KW-0489">Methyltransferase</keyword>
<feature type="domain" description="Methyltransferase" evidence="4">
    <location>
        <begin position="43"/>
        <end position="133"/>
    </location>
</feature>
<reference evidence="5 6" key="1">
    <citation type="submission" date="2017-05" db="EMBL/GenBank/DDBJ databases">
        <title>Complete genome sequence of Streptomyces sp. SCSIO 03032 revealed the diverse biosynthetic pathways for its bioactive secondary metabolites.</title>
        <authorList>
            <person name="Ma L."/>
            <person name="Zhu Y."/>
            <person name="Zhang W."/>
            <person name="Zhang G."/>
            <person name="Tian X."/>
            <person name="Zhang S."/>
            <person name="Zhang C."/>
        </authorList>
    </citation>
    <scope>NUCLEOTIDE SEQUENCE [LARGE SCALE GENOMIC DNA]</scope>
    <source>
        <strain evidence="5 6">SCSIO 03032</strain>
    </source>
</reference>
<dbReference type="AlphaFoldDB" id="A0A1W7CXV9"/>
<keyword evidence="2 5" id="KW-0808">Transferase</keyword>
<dbReference type="Proteomes" id="UP000194218">
    <property type="component" value="Chromosome"/>
</dbReference>
<dbReference type="InterPro" id="IPR029063">
    <property type="entry name" value="SAM-dependent_MTases_sf"/>
</dbReference>
<dbReference type="CDD" id="cd02440">
    <property type="entry name" value="AdoMet_MTases"/>
    <property type="match status" value="1"/>
</dbReference>
<accession>A0A1W7CXV9</accession>
<name>A0A1W7CXV9_9ACTN</name>
<dbReference type="Pfam" id="PF13649">
    <property type="entry name" value="Methyltransf_25"/>
    <property type="match status" value="1"/>
</dbReference>
<evidence type="ECO:0000256" key="1">
    <source>
        <dbReference type="ARBA" id="ARBA00022603"/>
    </source>
</evidence>
<dbReference type="GO" id="GO:0008168">
    <property type="term" value="F:methyltransferase activity"/>
    <property type="evidence" value="ECO:0007669"/>
    <property type="project" value="UniProtKB-KW"/>
</dbReference>
<evidence type="ECO:0000313" key="6">
    <source>
        <dbReference type="Proteomes" id="UP000194218"/>
    </source>
</evidence>
<evidence type="ECO:0000313" key="5">
    <source>
        <dbReference type="EMBL" id="ARQ69509.1"/>
    </source>
</evidence>
<gene>
    <name evidence="5" type="ORF">CAG99_12105</name>
</gene>
<keyword evidence="3" id="KW-0949">S-adenosyl-L-methionine</keyword>
<dbReference type="RefSeq" id="WP_086159313.1">
    <property type="nucleotide sequence ID" value="NZ_CP021121.1"/>
</dbReference>